<proteinExistence type="predicted"/>
<evidence type="ECO:0000313" key="2">
    <source>
        <dbReference type="EMBL" id="ERN06877.1"/>
    </source>
</evidence>
<organism evidence="2 3">
    <name type="scientific">Amborella trichopoda</name>
    <dbReference type="NCBI Taxonomy" id="13333"/>
    <lineage>
        <taxon>Eukaryota</taxon>
        <taxon>Viridiplantae</taxon>
        <taxon>Streptophyta</taxon>
        <taxon>Embryophyta</taxon>
        <taxon>Tracheophyta</taxon>
        <taxon>Spermatophyta</taxon>
        <taxon>Magnoliopsida</taxon>
        <taxon>Amborellales</taxon>
        <taxon>Amborellaceae</taxon>
        <taxon>Amborella</taxon>
    </lineage>
</organism>
<accession>W1PAF5</accession>
<gene>
    <name evidence="2" type="ORF">AMTR_s00005p00248790</name>
</gene>
<dbReference type="AlphaFoldDB" id="W1PAF5"/>
<feature type="compositionally biased region" description="Low complexity" evidence="1">
    <location>
        <begin position="52"/>
        <end position="63"/>
    </location>
</feature>
<dbReference type="HOGENOM" id="CLU_2309809_0_0_1"/>
<evidence type="ECO:0000313" key="3">
    <source>
        <dbReference type="Proteomes" id="UP000017836"/>
    </source>
</evidence>
<reference evidence="3" key="1">
    <citation type="journal article" date="2013" name="Science">
        <title>The Amborella genome and the evolution of flowering plants.</title>
        <authorList>
            <consortium name="Amborella Genome Project"/>
        </authorList>
    </citation>
    <scope>NUCLEOTIDE SEQUENCE [LARGE SCALE GENOMIC DNA]</scope>
</reference>
<protein>
    <submittedName>
        <fullName evidence="2">Uncharacterized protein</fullName>
    </submittedName>
</protein>
<evidence type="ECO:0000256" key="1">
    <source>
        <dbReference type="SAM" id="MobiDB-lite"/>
    </source>
</evidence>
<keyword evidence="3" id="KW-1185">Reference proteome</keyword>
<feature type="compositionally biased region" description="Basic and acidic residues" evidence="1">
    <location>
        <begin position="69"/>
        <end position="100"/>
    </location>
</feature>
<dbReference type="Proteomes" id="UP000017836">
    <property type="component" value="Unassembled WGS sequence"/>
</dbReference>
<dbReference type="EMBL" id="KI393866">
    <property type="protein sequence ID" value="ERN06877.1"/>
    <property type="molecule type" value="Genomic_DNA"/>
</dbReference>
<name>W1PAF5_AMBTC</name>
<sequence>MAERGNKGCPLRRRRGRGRTGYCDQSIKDKGGGVEEEATPRGGPEKGGVSEGTGTNRRTSGGSDVAGEEMMKSEEQPTEEARGGGERPNKARTEQGRHRG</sequence>
<dbReference type="Gramene" id="ERN06877">
    <property type="protein sequence ID" value="ERN06877"/>
    <property type="gene ID" value="AMTR_s00005p00248790"/>
</dbReference>
<feature type="region of interest" description="Disordered" evidence="1">
    <location>
        <begin position="1"/>
        <end position="100"/>
    </location>
</feature>